<dbReference type="Proteomes" id="UP000659654">
    <property type="component" value="Unassembled WGS sequence"/>
</dbReference>
<dbReference type="WBParaSite" id="BXY_0712700.1">
    <property type="protein sequence ID" value="BXY_0712700.1"/>
    <property type="gene ID" value="BXY_0712700"/>
</dbReference>
<reference evidence="11" key="1">
    <citation type="submission" date="2016-11" db="UniProtKB">
        <authorList>
            <consortium name="WormBaseParasite"/>
        </authorList>
    </citation>
    <scope>IDENTIFICATION</scope>
</reference>
<feature type="transmembrane region" description="Helical" evidence="6">
    <location>
        <begin position="203"/>
        <end position="221"/>
    </location>
</feature>
<evidence type="ECO:0000313" key="8">
    <source>
        <dbReference type="EMBL" id="CAG9114766.1"/>
    </source>
</evidence>
<feature type="transmembrane region" description="Helical" evidence="6">
    <location>
        <begin position="415"/>
        <end position="433"/>
    </location>
</feature>
<comment type="similarity">
    <text evidence="2">Belongs to the nucleobase:cation symporter-2 (NCS2) (TC 2.A.40) family.</text>
</comment>
<dbReference type="Pfam" id="PF00860">
    <property type="entry name" value="Xan_ur_permease"/>
    <property type="match status" value="1"/>
</dbReference>
<dbReference type="GO" id="GO:0016020">
    <property type="term" value="C:membrane"/>
    <property type="evidence" value="ECO:0007669"/>
    <property type="project" value="UniProtKB-SubCell"/>
</dbReference>
<feature type="transmembrane region" description="Helical" evidence="6">
    <location>
        <begin position="304"/>
        <end position="330"/>
    </location>
</feature>
<dbReference type="OrthoDB" id="1641903at2759"/>
<feature type="transmembrane region" description="Helical" evidence="6">
    <location>
        <begin position="445"/>
        <end position="463"/>
    </location>
</feature>
<dbReference type="GO" id="GO:0022857">
    <property type="term" value="F:transmembrane transporter activity"/>
    <property type="evidence" value="ECO:0007669"/>
    <property type="project" value="InterPro"/>
</dbReference>
<feature type="transmembrane region" description="Helical" evidence="6">
    <location>
        <begin position="242"/>
        <end position="264"/>
    </location>
</feature>
<organism evidence="9 11">
    <name type="scientific">Bursaphelenchus xylophilus</name>
    <name type="common">Pinewood nematode worm</name>
    <name type="synonym">Aphelenchoides xylophilus</name>
    <dbReference type="NCBI Taxonomy" id="6326"/>
    <lineage>
        <taxon>Eukaryota</taxon>
        <taxon>Metazoa</taxon>
        <taxon>Ecdysozoa</taxon>
        <taxon>Nematoda</taxon>
        <taxon>Chromadorea</taxon>
        <taxon>Rhabditida</taxon>
        <taxon>Tylenchina</taxon>
        <taxon>Tylenchomorpha</taxon>
        <taxon>Aphelenchoidea</taxon>
        <taxon>Aphelenchoididae</taxon>
        <taxon>Bursaphelenchus</taxon>
    </lineage>
</organism>
<evidence type="ECO:0000256" key="6">
    <source>
        <dbReference type="SAM" id="Phobius"/>
    </source>
</evidence>
<reference evidence="8" key="2">
    <citation type="submission" date="2020-08" db="EMBL/GenBank/DDBJ databases">
        <authorList>
            <person name="Kikuchi T."/>
        </authorList>
    </citation>
    <scope>NUCLEOTIDE SEQUENCE</scope>
    <source>
        <strain evidence="7">Ka4C1</strain>
    </source>
</reference>
<feature type="transmembrane region" description="Helical" evidence="6">
    <location>
        <begin position="179"/>
        <end position="197"/>
    </location>
</feature>
<keyword evidence="10" id="KW-1185">Reference proteome</keyword>
<evidence type="ECO:0000313" key="11">
    <source>
        <dbReference type="WBParaSite" id="BXY_0712700.1"/>
    </source>
</evidence>
<protein>
    <submittedName>
        <fullName evidence="7">(pine wood nematode) hypothetical protein</fullName>
    </submittedName>
</protein>
<sequence length="586" mass="63403">MDEREERRTESISITVPESSCESEKTLNDLQYRATDMPHWKEAIFLGFQQTMVCISGILVIPHLVSQVACAGLATIALRVQLISTTLVVTGLTTLIQTTLGLRLAILQGPSFAFIPPLFAFNDLPGMECKSTIHDEVPEESVLYRIQTIQGSLAGAALMLIFVGATGLIGIIARRTGPVTICPLMVLLCLGNAPLILEKSGTHWISIIQFAVLCCFALFLAETQVPLPYIDLKGIHFVRYRLFGQFPYLISIVLTWLFALFLTVTNIEKPEGPARVDQNMSMSVLVGSPIFQVPYPGQFGFPRFSLGLFLGMLASCVACSVESLGAYGVLARVSQEKPPPSSTLNRAIVVEGVGCFLAGLMGCGVGVTTYSENVAVVSLTRVASRYTMQIAGVMLIFLGIFTKFGAVLATIPDPIVGGTLGMGVCMICGLAFSNLRTVDLTLTRNLTIVGLAIIMGVVIPDYAKGHPVDVGVDEIDQMLNILLQIKMFIGGLLAFVLDNIVPGATREQRGFEDCHETVNENGETGRYDDCGTAQDGYSFGKQINDFILRNRVVHKLPFMPSKPRLQATVSKQDIGPVPQKTNLAAA</sequence>
<keyword evidence="4 6" id="KW-1133">Transmembrane helix</keyword>
<dbReference type="EMBL" id="CAJFCV020000004">
    <property type="protein sequence ID" value="CAG9114766.1"/>
    <property type="molecule type" value="Genomic_DNA"/>
</dbReference>
<proteinExistence type="inferred from homology"/>
<dbReference type="SMR" id="A0A1I7S298"/>
<feature type="transmembrane region" description="Helical" evidence="6">
    <location>
        <begin position="390"/>
        <end position="409"/>
    </location>
</feature>
<gene>
    <name evidence="7" type="ORF">BXYJ_LOCUS8614</name>
</gene>
<dbReference type="InterPro" id="IPR006043">
    <property type="entry name" value="NCS2"/>
</dbReference>
<feature type="transmembrane region" description="Helical" evidence="6">
    <location>
        <begin position="43"/>
        <end position="65"/>
    </location>
</feature>
<dbReference type="EMBL" id="CAJFDI010000004">
    <property type="protein sequence ID" value="CAD5225577.1"/>
    <property type="molecule type" value="Genomic_DNA"/>
</dbReference>
<keyword evidence="3 6" id="KW-0812">Transmembrane</keyword>
<evidence type="ECO:0000256" key="2">
    <source>
        <dbReference type="ARBA" id="ARBA00008821"/>
    </source>
</evidence>
<dbReference type="AlphaFoldDB" id="A0A1I7S298"/>
<evidence type="ECO:0000313" key="10">
    <source>
        <dbReference type="Proteomes" id="UP000659654"/>
    </source>
</evidence>
<feature type="transmembrane region" description="Helical" evidence="6">
    <location>
        <begin position="153"/>
        <end position="172"/>
    </location>
</feature>
<dbReference type="eggNOG" id="KOG1292">
    <property type="taxonomic scope" value="Eukaryota"/>
</dbReference>
<dbReference type="Proteomes" id="UP000582659">
    <property type="component" value="Unassembled WGS sequence"/>
</dbReference>
<evidence type="ECO:0000256" key="1">
    <source>
        <dbReference type="ARBA" id="ARBA00004141"/>
    </source>
</evidence>
<evidence type="ECO:0000313" key="9">
    <source>
        <dbReference type="Proteomes" id="UP000095284"/>
    </source>
</evidence>
<evidence type="ECO:0000313" key="7">
    <source>
        <dbReference type="EMBL" id="CAD5225577.1"/>
    </source>
</evidence>
<name>A0A1I7S298_BURXY</name>
<evidence type="ECO:0000256" key="4">
    <source>
        <dbReference type="ARBA" id="ARBA00022989"/>
    </source>
</evidence>
<comment type="subcellular location">
    <subcellularLocation>
        <location evidence="1">Membrane</location>
        <topology evidence="1">Multi-pass membrane protein</topology>
    </subcellularLocation>
</comment>
<keyword evidence="5 6" id="KW-0472">Membrane</keyword>
<evidence type="ECO:0000256" key="3">
    <source>
        <dbReference type="ARBA" id="ARBA00022692"/>
    </source>
</evidence>
<dbReference type="PANTHER" id="PTHR11119">
    <property type="entry name" value="XANTHINE-URACIL / VITAMIN C PERMEASE FAMILY MEMBER"/>
    <property type="match status" value="1"/>
</dbReference>
<dbReference type="Proteomes" id="UP000095284">
    <property type="component" value="Unplaced"/>
</dbReference>
<feature type="transmembrane region" description="Helical" evidence="6">
    <location>
        <begin position="483"/>
        <end position="501"/>
    </location>
</feature>
<evidence type="ECO:0000256" key="5">
    <source>
        <dbReference type="ARBA" id="ARBA00023136"/>
    </source>
</evidence>
<feature type="transmembrane region" description="Helical" evidence="6">
    <location>
        <begin position="71"/>
        <end position="93"/>
    </location>
</feature>
<accession>A0A1I7S298</accession>